<gene>
    <name evidence="2" type="ORF">PoB_000946100</name>
</gene>
<dbReference type="EMBL" id="BLXT01001064">
    <property type="protein sequence ID" value="GFN82955.1"/>
    <property type="molecule type" value="Genomic_DNA"/>
</dbReference>
<comment type="caution">
    <text evidence="2">The sequence shown here is derived from an EMBL/GenBank/DDBJ whole genome shotgun (WGS) entry which is preliminary data.</text>
</comment>
<keyword evidence="3" id="KW-1185">Reference proteome</keyword>
<protein>
    <submittedName>
        <fullName evidence="2">Uncharacterized protein</fullName>
    </submittedName>
</protein>
<dbReference type="Proteomes" id="UP000735302">
    <property type="component" value="Unassembled WGS sequence"/>
</dbReference>
<evidence type="ECO:0000256" key="1">
    <source>
        <dbReference type="SAM" id="MobiDB-lite"/>
    </source>
</evidence>
<feature type="region of interest" description="Disordered" evidence="1">
    <location>
        <begin position="31"/>
        <end position="52"/>
    </location>
</feature>
<accession>A0AAV3Y6S8</accession>
<name>A0AAV3Y6S8_9GAST</name>
<dbReference type="AlphaFoldDB" id="A0AAV3Y6S8"/>
<evidence type="ECO:0000313" key="2">
    <source>
        <dbReference type="EMBL" id="GFN82955.1"/>
    </source>
</evidence>
<sequence>MSCGIFKHKDRRSDRWSAALLFDQRGCRDGLLGPPSGQGAGSRAQTHDRRVPADLRADSLTTVPQTPLEMRIISFISIGDVKIVMTILASVD</sequence>
<proteinExistence type="predicted"/>
<organism evidence="2 3">
    <name type="scientific">Plakobranchus ocellatus</name>
    <dbReference type="NCBI Taxonomy" id="259542"/>
    <lineage>
        <taxon>Eukaryota</taxon>
        <taxon>Metazoa</taxon>
        <taxon>Spiralia</taxon>
        <taxon>Lophotrochozoa</taxon>
        <taxon>Mollusca</taxon>
        <taxon>Gastropoda</taxon>
        <taxon>Heterobranchia</taxon>
        <taxon>Euthyneura</taxon>
        <taxon>Panpulmonata</taxon>
        <taxon>Sacoglossa</taxon>
        <taxon>Placobranchoidea</taxon>
        <taxon>Plakobranchidae</taxon>
        <taxon>Plakobranchus</taxon>
    </lineage>
</organism>
<evidence type="ECO:0000313" key="3">
    <source>
        <dbReference type="Proteomes" id="UP000735302"/>
    </source>
</evidence>
<reference evidence="2 3" key="1">
    <citation type="journal article" date="2021" name="Elife">
        <title>Chloroplast acquisition without the gene transfer in kleptoplastic sea slugs, Plakobranchus ocellatus.</title>
        <authorList>
            <person name="Maeda T."/>
            <person name="Takahashi S."/>
            <person name="Yoshida T."/>
            <person name="Shimamura S."/>
            <person name="Takaki Y."/>
            <person name="Nagai Y."/>
            <person name="Toyoda A."/>
            <person name="Suzuki Y."/>
            <person name="Arimoto A."/>
            <person name="Ishii H."/>
            <person name="Satoh N."/>
            <person name="Nishiyama T."/>
            <person name="Hasebe M."/>
            <person name="Maruyama T."/>
            <person name="Minagawa J."/>
            <person name="Obokata J."/>
            <person name="Shigenobu S."/>
        </authorList>
    </citation>
    <scope>NUCLEOTIDE SEQUENCE [LARGE SCALE GENOMIC DNA]</scope>
</reference>